<dbReference type="EMBL" id="CM035415">
    <property type="protein sequence ID" value="KAH7427101.1"/>
    <property type="molecule type" value="Genomic_DNA"/>
</dbReference>
<keyword evidence="3" id="KW-1185">Reference proteome</keyword>
<name>A0A8T2TTY6_CERRI</name>
<accession>A0A8T2TTY6</accession>
<protein>
    <submittedName>
        <fullName evidence="2">Uncharacterized protein</fullName>
    </submittedName>
</protein>
<dbReference type="AlphaFoldDB" id="A0A8T2TTY6"/>
<reference evidence="2" key="1">
    <citation type="submission" date="2021-08" db="EMBL/GenBank/DDBJ databases">
        <title>WGS assembly of Ceratopteris richardii.</title>
        <authorList>
            <person name="Marchant D.B."/>
            <person name="Chen G."/>
            <person name="Jenkins J."/>
            <person name="Shu S."/>
            <person name="Leebens-Mack J."/>
            <person name="Grimwood J."/>
            <person name="Schmutz J."/>
            <person name="Soltis P."/>
            <person name="Soltis D."/>
            <person name="Chen Z.-H."/>
        </authorList>
    </citation>
    <scope>NUCLEOTIDE SEQUENCE</scope>
    <source>
        <strain evidence="2">Whitten #5841</strain>
        <tissue evidence="2">Leaf</tissue>
    </source>
</reference>
<proteinExistence type="predicted"/>
<keyword evidence="1" id="KW-0812">Transmembrane</keyword>
<evidence type="ECO:0000256" key="1">
    <source>
        <dbReference type="SAM" id="Phobius"/>
    </source>
</evidence>
<gene>
    <name evidence="2" type="ORF">KP509_10G030500</name>
</gene>
<keyword evidence="1" id="KW-0472">Membrane</keyword>
<evidence type="ECO:0000313" key="3">
    <source>
        <dbReference type="Proteomes" id="UP000825935"/>
    </source>
</evidence>
<dbReference type="Proteomes" id="UP000825935">
    <property type="component" value="Chromosome 10"/>
</dbReference>
<evidence type="ECO:0000313" key="2">
    <source>
        <dbReference type="EMBL" id="KAH7427101.1"/>
    </source>
</evidence>
<feature type="transmembrane region" description="Helical" evidence="1">
    <location>
        <begin position="73"/>
        <end position="95"/>
    </location>
</feature>
<comment type="caution">
    <text evidence="2">The sequence shown here is derived from an EMBL/GenBank/DDBJ whole genome shotgun (WGS) entry which is preliminary data.</text>
</comment>
<sequence length="102" mass="12202">MFGYCAFNDCVLCVSYVIVHCLHYLPWIVRLWHIHCDPRAINNMNQVHDVIQFNEIQYRVICSMTGILSMMNVHYMLCFMYCSLCFWQCAVRHVVQNMPYLV</sequence>
<keyword evidence="1" id="KW-1133">Transmembrane helix</keyword>
<organism evidence="2 3">
    <name type="scientific">Ceratopteris richardii</name>
    <name type="common">Triangle waterfern</name>
    <dbReference type="NCBI Taxonomy" id="49495"/>
    <lineage>
        <taxon>Eukaryota</taxon>
        <taxon>Viridiplantae</taxon>
        <taxon>Streptophyta</taxon>
        <taxon>Embryophyta</taxon>
        <taxon>Tracheophyta</taxon>
        <taxon>Polypodiopsida</taxon>
        <taxon>Polypodiidae</taxon>
        <taxon>Polypodiales</taxon>
        <taxon>Pteridineae</taxon>
        <taxon>Pteridaceae</taxon>
        <taxon>Parkerioideae</taxon>
        <taxon>Ceratopteris</taxon>
    </lineage>
</organism>